<name>A0ABP8VMS3_9MICO</name>
<dbReference type="RefSeq" id="WP_345373497.1">
    <property type="nucleotide sequence ID" value="NZ_BAABLM010000001.1"/>
</dbReference>
<comment type="caution">
    <text evidence="2">The sequence shown here is derived from an EMBL/GenBank/DDBJ whole genome shotgun (WGS) entry which is preliminary data.</text>
</comment>
<dbReference type="EMBL" id="BAABLM010000001">
    <property type="protein sequence ID" value="GAA4668079.1"/>
    <property type="molecule type" value="Genomic_DNA"/>
</dbReference>
<gene>
    <name evidence="2" type="ORF">GCM10025780_08240</name>
</gene>
<reference evidence="3" key="1">
    <citation type="journal article" date="2019" name="Int. J. Syst. Evol. Microbiol.">
        <title>The Global Catalogue of Microorganisms (GCM) 10K type strain sequencing project: providing services to taxonomists for standard genome sequencing and annotation.</title>
        <authorList>
            <consortium name="The Broad Institute Genomics Platform"/>
            <consortium name="The Broad Institute Genome Sequencing Center for Infectious Disease"/>
            <person name="Wu L."/>
            <person name="Ma J."/>
        </authorList>
    </citation>
    <scope>NUCLEOTIDE SEQUENCE [LARGE SCALE GENOMIC DNA]</scope>
    <source>
        <strain evidence="3">JCM 18956</strain>
    </source>
</reference>
<protein>
    <recommendedName>
        <fullName evidence="1">Cysteine-rich CPCC domain-containing protein</fullName>
    </recommendedName>
</protein>
<dbReference type="Proteomes" id="UP001501295">
    <property type="component" value="Unassembled WGS sequence"/>
</dbReference>
<dbReference type="InterPro" id="IPR025983">
    <property type="entry name" value="Cys_rich_CPCC"/>
</dbReference>
<organism evidence="2 3">
    <name type="scientific">Frondihabitans cladoniiphilus</name>
    <dbReference type="NCBI Taxonomy" id="715785"/>
    <lineage>
        <taxon>Bacteria</taxon>
        <taxon>Bacillati</taxon>
        <taxon>Actinomycetota</taxon>
        <taxon>Actinomycetes</taxon>
        <taxon>Micrococcales</taxon>
        <taxon>Microbacteriaceae</taxon>
        <taxon>Frondihabitans</taxon>
    </lineage>
</organism>
<evidence type="ECO:0000313" key="2">
    <source>
        <dbReference type="EMBL" id="GAA4668079.1"/>
    </source>
</evidence>
<feature type="domain" description="Cysteine-rich CPCC" evidence="1">
    <location>
        <begin position="4"/>
        <end position="78"/>
    </location>
</feature>
<keyword evidence="3" id="KW-1185">Reference proteome</keyword>
<accession>A0ABP8VMS3</accession>
<dbReference type="Pfam" id="PF14206">
    <property type="entry name" value="Cys_rich_CPCC"/>
    <property type="match status" value="1"/>
</dbReference>
<evidence type="ECO:0000259" key="1">
    <source>
        <dbReference type="Pfam" id="PF14206"/>
    </source>
</evidence>
<evidence type="ECO:0000313" key="3">
    <source>
        <dbReference type="Proteomes" id="UP001501295"/>
    </source>
</evidence>
<proteinExistence type="predicted"/>
<sequence length="128" mass="14631">MPSFPCPCCGHLTLELGPGDYDLCRVCFWEDDPDQLRFPESPRGANGYSLIEGQRTYSETGTSHAAFSSKVRAALAEEPIDSGWRMVDPERDGYEREEGALRVADDFDLARLYWWRSTYWRKEAPNST</sequence>